<dbReference type="AlphaFoldDB" id="A0A7T0BVH7"/>
<name>A0A7T0BVH7_9BACT</name>
<protein>
    <submittedName>
        <fullName evidence="1">Uncharacterized protein</fullName>
    </submittedName>
</protein>
<dbReference type="EMBL" id="CP048685">
    <property type="protein sequence ID" value="QPJ61643.1"/>
    <property type="molecule type" value="Genomic_DNA"/>
</dbReference>
<dbReference type="KEGG" id="nli:G3M70_06995"/>
<proteinExistence type="predicted"/>
<accession>A0A7T0BVH7</accession>
<evidence type="ECO:0000313" key="1">
    <source>
        <dbReference type="EMBL" id="QPJ61643.1"/>
    </source>
</evidence>
<reference evidence="1 2" key="1">
    <citation type="submission" date="2020-02" db="EMBL/GenBank/DDBJ databases">
        <title>Genomic and physiological characterization of two novel Nitrospinaceae genera.</title>
        <authorList>
            <person name="Mueller A.J."/>
            <person name="Jung M.-Y."/>
            <person name="Strachan C.R."/>
            <person name="Herbold C.W."/>
            <person name="Kirkegaard R.H."/>
            <person name="Daims H."/>
        </authorList>
    </citation>
    <scope>NUCLEOTIDE SEQUENCE [LARGE SCALE GENOMIC DNA]</scope>
    <source>
        <strain evidence="1">EB</strain>
    </source>
</reference>
<dbReference type="Proteomes" id="UP000594688">
    <property type="component" value="Chromosome"/>
</dbReference>
<gene>
    <name evidence="1" type="ORF">G3M70_06995</name>
</gene>
<organism evidence="1 2">
    <name type="scientific">Candidatus Nitronauta litoralis</name>
    <dbReference type="NCBI Taxonomy" id="2705533"/>
    <lineage>
        <taxon>Bacteria</taxon>
        <taxon>Pseudomonadati</taxon>
        <taxon>Nitrospinota/Tectimicrobiota group</taxon>
        <taxon>Nitrospinota</taxon>
        <taxon>Nitrospinia</taxon>
        <taxon>Nitrospinales</taxon>
        <taxon>Nitrospinaceae</taxon>
        <taxon>Candidatus Nitronauta</taxon>
    </lineage>
</organism>
<evidence type="ECO:0000313" key="2">
    <source>
        <dbReference type="Proteomes" id="UP000594688"/>
    </source>
</evidence>
<sequence>MNIVLSLEVQRIRQSTEVSADHVENRIILDGRLKCVNHNVSLGGVQPLSQAGGTVRLADSTDDPELKYDSENCVGRAQVLEEYGDWHISNIVVLPHEQHREIWDRLKHDKSLRAVKLLLSNGSDSQSEEKIQLNSKDQFQVEAVEIEFSHEI</sequence>